<evidence type="ECO:0000256" key="21">
    <source>
        <dbReference type="ARBA" id="ARBA00022890"/>
    </source>
</evidence>
<comment type="function">
    <text evidence="32">Surface protein gp120: Attaches the virus to the host lymphoid cell by binding to the primary receptor CD4. This interaction induces a structural rearrangement creating a high affinity binding site for a chemokine coreceptor like CXCR4 and/or CCR5. Acts as a ligand for CD209/DC-SIGN and CLEC4M/DC-SIGNR, which are respectively found on dendritic cells (DCs), and on endothelial cells of liver sinusoids and lymph node sinuses. These interactions allow capture of viral particles at mucosal surfaces by these cells and subsequent transmission to permissive cells. HIV subverts the migration properties of dendritic cells to gain access to CD4+ T-cells in lymph nodes. Virus transmission to permissive T-cells occurs either in trans (without DCs infection, through viral capture and transmission), or in cis (following DCs productive infection, through the usual CD4-gp120 interaction), thereby inducing a robust infection. In trans infection, bound virions remain infectious over days and it is proposed that they are not degraded, but protected in non-lysosomal acidic organelles within the DCs close to the cell membrane thus contributing to the viral infectious potential during DCs' migration from the periphery to the lymphoid tissues. On arrival at lymphoid tissues, intact virions recycle back to DCs' cell surface allowing virus transmission to CD4+ T-cells.</text>
</comment>
<dbReference type="FunFam" id="1.10.287.210:FF:000001">
    <property type="entry name" value="Envelope glycoprotein gp160"/>
    <property type="match status" value="1"/>
</dbReference>
<feature type="transmembrane region" description="Helical" evidence="33">
    <location>
        <begin position="12"/>
        <end position="29"/>
    </location>
</feature>
<keyword evidence="12 32" id="KW-1162">Viral penetration into host cytoplasm</keyword>
<evidence type="ECO:0000313" key="36">
    <source>
        <dbReference type="EMBL" id="AGH69620.1"/>
    </source>
</evidence>
<keyword evidence="23 32" id="KW-1039">Host endosome</keyword>
<evidence type="ECO:0000256" key="23">
    <source>
        <dbReference type="ARBA" id="ARBA00023046"/>
    </source>
</evidence>
<evidence type="ECO:0000256" key="26">
    <source>
        <dbReference type="ARBA" id="ARBA00023139"/>
    </source>
</evidence>
<evidence type="ECO:0000256" key="7">
    <source>
        <dbReference type="ARBA" id="ARBA00022506"/>
    </source>
</evidence>
<keyword evidence="27 32" id="KW-1015">Disulfide bond</keyword>
<comment type="subcellular location">
    <molecule>Surface protein gp120</molecule>
    <subcellularLocation>
        <location evidence="32">Virion membrane</location>
        <topology evidence="32">Peripheral membrane protein</topology>
    </subcellularLocation>
    <subcellularLocation>
        <location evidence="32">Host cell membrane</location>
        <topology evidence="32">Peripheral membrane protein</topology>
    </subcellularLocation>
    <subcellularLocation>
        <location evidence="32">Host endosome membrane</location>
        <topology evidence="32">Single-pass type I membrane protein</topology>
    </subcellularLocation>
    <text evidence="32">The surface protein is not anchored to the viral envelope, but associates with the extravirion surface through its binding to TM. It is probably concentrated at the site of budding and incorporated into the virions possibly by contacts between the cytoplasmic tail of Env and the N-terminus of Gag.</text>
</comment>
<evidence type="ECO:0000256" key="33">
    <source>
        <dbReference type="RuleBase" id="RU363095"/>
    </source>
</evidence>
<dbReference type="SUPFAM" id="SSF56502">
    <property type="entry name" value="gp120 core"/>
    <property type="match status" value="2"/>
</dbReference>
<feature type="region of interest" description="Immunosuppression" evidence="32">
    <location>
        <begin position="563"/>
        <end position="581"/>
    </location>
</feature>
<evidence type="ECO:0000259" key="34">
    <source>
        <dbReference type="Pfam" id="PF00516"/>
    </source>
</evidence>
<comment type="function">
    <text evidence="32">Transmembrane protein gp41: Acts as a class I viral fusion protein. Under the current model, the protein has at least 3 conformational states: pre-fusion native state, pre-hairpin intermediate state, and post-fusion hairpin state. During fusion of viral and target intracellular membranes, the coiled coil regions (heptad repeats) assume a trimer-of-hairpins structure, positioning the fusion peptide in close proximity to the C-terminal region of the ectodomain. The formation of this structure appears to drive apposition and subsequent fusion of viral and target cell membranes. Complete fusion occurs in host cell endosomes and is dynamin-dependent, however some lipid transfer might occur at the plasma membrane. The virus undergoes clathrin-dependent internalization long before endosomal fusion, thus minimizing the surface exposure of conserved viral epitopes during fusion and reducing the efficacy of inhibitors targeting these epitopes. Membranes fusion leads to delivery of the nucleocapsid into the cytoplasm.</text>
</comment>
<dbReference type="GO" id="GO:0019064">
    <property type="term" value="P:fusion of virus membrane with host plasma membrane"/>
    <property type="evidence" value="ECO:0007669"/>
    <property type="project" value="UniProtKB-UniRule"/>
</dbReference>
<comment type="PTM">
    <text evidence="32">Highly glycosylated by host. The high number of glycan on the protein is reffered to as 'glycan shield' because it contributes to hide protein sequence from adaptive immune system.</text>
</comment>
<evidence type="ECO:0000256" key="5">
    <source>
        <dbReference type="ARBA" id="ARBA00004578"/>
    </source>
</evidence>
<dbReference type="Gene3D" id="1.10.287.210">
    <property type="match status" value="1"/>
</dbReference>
<dbReference type="Gene3D" id="2.170.40.20">
    <property type="entry name" value="Human immunodeficiency virus 1, Gp160, envelope glycoprotein"/>
    <property type="match status" value="2"/>
</dbReference>
<keyword evidence="8 32" id="KW-1170">Fusion of virus membrane with host endosomal membrane</keyword>
<evidence type="ECO:0000256" key="28">
    <source>
        <dbReference type="ARBA" id="ARBA00023180"/>
    </source>
</evidence>
<evidence type="ECO:0000256" key="20">
    <source>
        <dbReference type="ARBA" id="ARBA00022879"/>
    </source>
</evidence>
<dbReference type="EMBL" id="MF499953">
    <property type="protein sequence ID" value="AWD43783.1"/>
    <property type="molecule type" value="Genomic_RNA"/>
</dbReference>
<dbReference type="Pfam" id="PF00516">
    <property type="entry name" value="GP120"/>
    <property type="match status" value="2"/>
</dbReference>
<comment type="subunit">
    <text evidence="32">The mature envelope protein (Env) consists of a homotrimer of non-covalently associated gp120-gp41 heterodimers. The resulting complex protrudes from the virus surface as a spike. There seems to be as few as 10 spikes on the average virion. Surface protein gp120 interacts with host CD4, CCR5 and CXCR4. Gp120 also interacts with the C-type lectins CD209/DC-SIGN and CLEC4M/DC-SIGNR (collectively referred to as DC-SIGN(R)). Gp120 and gp41 interact with GalCer. Gp120 interacts with host ITGA4/ITGB7 complex; on CD4+ T-cells, this interaction results in rapid activation of integrin ITGAL/LFA-1, which facilitates efficient cell-to-cell spreading of HIV-1. Gp120 interacts with cell-associated heparan sulfate; this interaction increases virus infectivity on permissive cells and may be involved in infection of CD4- cells.</text>
</comment>
<evidence type="ECO:0000256" key="4">
    <source>
        <dbReference type="ARBA" id="ARBA00004563"/>
    </source>
</evidence>
<evidence type="ECO:0000256" key="2">
    <source>
        <dbReference type="ARBA" id="ARBA00004433"/>
    </source>
</evidence>
<keyword evidence="30 32" id="KW-0449">Lipoprotein</keyword>
<dbReference type="GO" id="GO:0019062">
    <property type="term" value="P:virion attachment to host cell"/>
    <property type="evidence" value="ECO:0007669"/>
    <property type="project" value="UniProtKB-UniRule"/>
</dbReference>
<keyword evidence="9 32" id="KW-1032">Host cell membrane</keyword>
<organism evidence="36">
    <name type="scientific">Human immunodeficiency virus type 1</name>
    <name type="common">HIV-1</name>
    <dbReference type="NCBI Taxonomy" id="11676"/>
    <lineage>
        <taxon>Viruses</taxon>
        <taxon>Riboviria</taxon>
        <taxon>Pararnavirae</taxon>
        <taxon>Artverviricota</taxon>
        <taxon>Revtraviricetes</taxon>
        <taxon>Ortervirales</taxon>
        <taxon>Retroviridae</taxon>
        <taxon>Orthoretrovirinae</taxon>
        <taxon>Lentivirus</taxon>
        <taxon>Lentivirus humimdef1</taxon>
    </lineage>
</organism>
<keyword evidence="17 32" id="KW-1161">Viral attachment to host cell</keyword>
<evidence type="ECO:0000256" key="12">
    <source>
        <dbReference type="ARBA" id="ARBA00022595"/>
    </source>
</evidence>
<keyword evidence="22 32" id="KW-1133">Transmembrane helix</keyword>
<evidence type="ECO:0000256" key="16">
    <source>
        <dbReference type="ARBA" id="ARBA00022729"/>
    </source>
</evidence>
<dbReference type="GO" id="GO:0016020">
    <property type="term" value="C:membrane"/>
    <property type="evidence" value="ECO:0007669"/>
    <property type="project" value="UniProtKB-UniRule"/>
</dbReference>
<feature type="topological domain" description="Cytoplasmic" evidence="32">
    <location>
        <begin position="695"/>
        <end position="852"/>
    </location>
</feature>
<comment type="subcellular location">
    <molecule>Transmembrane protein gp41</molecule>
    <subcellularLocation>
        <location evidence="32">Virion membrane</location>
        <topology evidence="32">Single-pass type I membrane protein</topology>
    </subcellularLocation>
    <subcellularLocation>
        <location evidence="32">Host cell membrane</location>
        <topology evidence="32">Single-pass type I membrane protein</topology>
    </subcellularLocation>
    <subcellularLocation>
        <location evidence="32">Host endosome membrane</location>
        <topology evidence="32">Single-pass type I membrane protein</topology>
    </subcellularLocation>
    <text evidence="32">It is probably concentrated at the site of budding and incorporated into the virions possibly by contacts between the cytoplasmic tail of Env and the N-terminus of Gag.</text>
</comment>
<keyword evidence="26 32" id="KW-0564">Palmitate</keyword>
<comment type="PTM">
    <text evidence="32">Specific enzymatic cleavages in vivo yield mature proteins. Envelope glycoproteins are synthesized as a inactive precursor that is heavily N-glycosylated and processed likely by host cell furin in the Golgi to yield the mature SU and TM proteins. The cleavage site between SU and TM requires the minimal sequence [KR]-X-[KR]-R. About 2 of the 9 disulfide bonds of gp41 are reduced by P4HB/PDI, following binding to CD4 receptor.</text>
</comment>
<gene>
    <name evidence="32 36" type="primary">env</name>
</gene>
<feature type="coiled-coil region" evidence="32">
    <location>
        <begin position="622"/>
        <end position="656"/>
    </location>
</feature>
<accession>M4TMZ7</accession>
<comment type="miscellaneous">
    <text evidence="32">HIV-1 lineages are divided in three main groups, M (for Major), O (for Outlier), and N (for New, or Non-M, Non-O). The vast majority of strains found worldwide belong to the group M. Group O seems to be endemic to and largely confined to Cameroon and neighboring countries in West Central Africa, where these viruses represent a small minority of HIV-1 strains. The group N is represented by a limited number of isolates from Cameroonian persons. The group M is further subdivided in 9 clades or subtypes (A to D, F to H, J and K).</text>
</comment>
<dbReference type="SUPFAM" id="SSF58069">
    <property type="entry name" value="Virus ectodomain"/>
    <property type="match status" value="1"/>
</dbReference>
<keyword evidence="29 32" id="KW-0899">Viral immunoevasion</keyword>
<evidence type="ECO:0000256" key="1">
    <source>
        <dbReference type="ARBA" id="ARBA00004402"/>
    </source>
</evidence>
<evidence type="ECO:0000256" key="27">
    <source>
        <dbReference type="ARBA" id="ARBA00023157"/>
    </source>
</evidence>
<keyword evidence="19 32" id="KW-1043">Host membrane</keyword>
<dbReference type="GO" id="GO:0039654">
    <property type="term" value="P:fusion of virus membrane with host endosome membrane"/>
    <property type="evidence" value="ECO:0007669"/>
    <property type="project" value="UniProtKB-UniRule"/>
</dbReference>
<evidence type="ECO:0000256" key="15">
    <source>
        <dbReference type="ARBA" id="ARBA00022703"/>
    </source>
</evidence>
<evidence type="ECO:0000256" key="11">
    <source>
        <dbReference type="ARBA" id="ARBA00022581"/>
    </source>
</evidence>
<dbReference type="GO" id="GO:0005198">
    <property type="term" value="F:structural molecule activity"/>
    <property type="evidence" value="ECO:0007669"/>
    <property type="project" value="UniProtKB-UniRule"/>
</dbReference>
<evidence type="ECO:0000256" key="18">
    <source>
        <dbReference type="ARBA" id="ARBA00022844"/>
    </source>
</evidence>
<evidence type="ECO:0000256" key="14">
    <source>
        <dbReference type="ARBA" id="ARBA00022692"/>
    </source>
</evidence>
<keyword evidence="16 32" id="KW-0732">Signal</keyword>
<dbReference type="GO" id="GO:1903911">
    <property type="term" value="P:positive regulation of receptor clustering"/>
    <property type="evidence" value="ECO:0007669"/>
    <property type="project" value="UniProtKB-UniRule"/>
</dbReference>
<reference evidence="37" key="2">
    <citation type="journal article" date="2018" name="Nat. Commun.">
        <title>Tracking HIV-1 recombination to resolve its contribution to HIV-1 evolution in natural infection.</title>
        <authorList>
            <person name="Song H."/>
            <person name="Giorgi E.E."/>
            <person name="Ganusov V.V."/>
            <person name="Cai F."/>
            <person name="Athreya G."/>
            <person name="Yoon H."/>
            <person name="Carja O."/>
            <person name="Hora B."/>
            <person name="Hraber P."/>
            <person name="Jiang C."/>
            <person name="Wang S."/>
            <person name="Li H."/>
            <person name="Salazar-Gonzalez J.F."/>
            <person name="Salazar M.G."/>
            <person name="Goonetilleke N."/>
            <person name="Keele B."/>
            <person name="Montefiori D.C."/>
            <person name="Cohen M.S."/>
            <person name="Shaw G.M."/>
            <person name="Hahn B.H."/>
            <person name="McMichael A.J."/>
            <person name="Haynes B.F."/>
            <person name="Korber B."/>
            <person name="Battacharya T."/>
            <person name="Gao F."/>
        </authorList>
    </citation>
    <scope>NUCLEOTIDE SEQUENCE</scope>
    <source>
        <strain evidence="37">703010200.3.d0011.ipe018.e42</strain>
    </source>
</reference>
<dbReference type="FunFam" id="1.20.5.490:FF:000001">
    <property type="entry name" value="Envelope glycoprotein gp160"/>
    <property type="match status" value="1"/>
</dbReference>
<feature type="disulfide bond" evidence="32">
    <location>
        <begin position="216"/>
        <end position="245"/>
    </location>
</feature>
<comment type="PTM">
    <text evidence="32">Palmitoylation of the transmembrane protein and of Env polyprotein (prior to its proteolytic cleavage) is essential for their association with host cell membrane lipid rafts. Palmitoylation is therefore required for envelope trafficking to classical lipid rafts, but not for viral replication.</text>
</comment>
<feature type="domain" description="Retroviral envelope protein GP41-like" evidence="35">
    <location>
        <begin position="519"/>
        <end position="709"/>
    </location>
</feature>
<sequence>MRVKEISKNCPHWWIWGILGFWMLMICNGQGKLWVTVYYGVPVWREAKTTLFCASDAKAYDQEVHNVWATHACVPTDPKPQEIVLENVTENFNMWTNGMVDQMHDDIISLWDQSLKPCVKLTPLCVTLNCTNNITISNITISNNKSEEMKNCSFSVSTELKDKKQKQNALFYTLDIVPLNENNDSNGEYRLISCNTSAITQACPKVSFDPIPIHYCAPAGYAILKCNNETFNGTGPCKNVSTVQCTHGIKPVVSTQLLLNGSLAEGEIVIRSQNITDNAKTIIVHLPKAVKINCTRPNNNTRKSVRIGPGQTFYATGGIIGDIRQAHCNISKKDWNETLQEVGKKLAKYFPNKTISFNHSSGGDLEITTHSFNCRGEFFYCNTSKLFNSTYNPNGTKDNSSSVITLSCRIKQIINMWQEVGRAMYAPPIEGKITCRSDITGLLLTRDGGNNNTEEIFRPGGGNMKDNWRSELYKYKVVEIKPLGVAPTKAKRRVVEREKRAVGIGAVFLGFLGAAGSTMGAASITLTVQARQLLSGIVQQQSNLLKAIEAQQHMLRLTVWGIKQLQARVLAIERYLQDQQLLGIWGCSGKLICTTSVPWNESWSNISYDTIWGNMTWMQWEKEIDNHTGTIYRLLEESQNQQERNEKDLLALERWDSLWNWFSITKWLWYIKIFIMIVGGLIGLRIIFAVLAIVNRVRQGYSPLSFQTLIPNPRGLDRLGRIEEEGGEQDKDRSIRLVNGFLALFWDDLRSLCLFSYHRLRDFILVTARVVELLGRSSLRGIQRGWEVLKYLGSLVQYWCLELKGSAISLLDTVAIAVAEGTDRIIELIQRIGRAIYHIPRRIRQGFEAALQ</sequence>
<evidence type="ECO:0000256" key="19">
    <source>
        <dbReference type="ARBA" id="ARBA00022870"/>
    </source>
</evidence>
<keyword evidence="24 32" id="KW-0175">Coiled coil</keyword>
<keyword evidence="31 32" id="KW-1160">Virus entry into host cell</keyword>
<comment type="subcellular location">
    <subcellularLocation>
        <location evidence="3">Host cell membrane</location>
        <topology evidence="3">Peripheral membrane protein</topology>
    </subcellularLocation>
    <subcellularLocation>
        <location evidence="1">Host cell membrane</location>
        <topology evidence="1">Single-pass type I membrane protein</topology>
    </subcellularLocation>
    <subcellularLocation>
        <location evidence="2">Host endosome membrane</location>
        <topology evidence="2">Peripheral membrane protein</topology>
    </subcellularLocation>
    <subcellularLocation>
        <location evidence="5">Host endosome membrane</location>
        <topology evidence="5">Single-pass type I membrane protein</topology>
    </subcellularLocation>
    <subcellularLocation>
        <location evidence="6">Virion membrane</location>
        <topology evidence="6">Peripheral membrane protein</topology>
    </subcellularLocation>
    <subcellularLocation>
        <location evidence="4">Virion membrane</location>
        <topology evidence="4">Single-pass type I membrane protein</topology>
    </subcellularLocation>
</comment>
<keyword evidence="25 32" id="KW-0472">Membrane</keyword>
<reference evidence="36" key="1">
    <citation type="submission" date="2012-11" db="EMBL/GenBank/DDBJ databases">
        <title>Analysis of recombinant viral genomes in individuals infected with multiple transmitted/founder HIV-1 strains.</title>
        <authorList>
            <person name="Song H."/>
            <person name="Cai F."/>
            <person name="Chen S."/>
            <person name="Hoper J."/>
            <person name="Jiang C."/>
            <person name="Gao F."/>
        </authorList>
    </citation>
    <scope>NUCLEOTIDE SEQUENCE</scope>
    <source>
        <strain evidence="36">CH0200b.s.e42</strain>
    </source>
</reference>
<feature type="disulfide bond" evidence="32">
    <location>
        <begin position="587"/>
        <end position="593"/>
    </location>
</feature>
<feature type="lipid moiety-binding region" description="S-palmitoyl cysteine; by host" evidence="32">
    <location>
        <position position="753"/>
    </location>
</feature>
<dbReference type="CDD" id="cd09909">
    <property type="entry name" value="HIV-1-like_HR1-HR2"/>
    <property type="match status" value="1"/>
</dbReference>
<feature type="domain" description="Human immunodeficiency virus 1 envelope glycoprotein Gp120" evidence="34">
    <location>
        <begin position="135"/>
        <end position="500"/>
    </location>
</feature>
<dbReference type="GO" id="GO:0044175">
    <property type="term" value="C:host cell endosome membrane"/>
    <property type="evidence" value="ECO:0007669"/>
    <property type="project" value="UniProtKB-SubCell"/>
</dbReference>
<comment type="miscellaneous">
    <text evidence="32">Inhibitors targeting HIV-1 viral envelope proteins are used as antiretroviral drugs. Attachment of virions to the cell surface via non-specific interactions and CD4 binding can be blocked by inhibitors that include cyanovirin-N, cyclotriazadisulfonamide analogs, PRO 2000, TNX 355 and PRO 542. In addition, BMS 806 can block CD4-induced conformational changes. Env interactions with the coreceptor molecules can be targeted by CCR5 antagonists including SCH-D, maraviroc (UK 427857) and aplaviroc (GW 873140), and the CXCR4 antagonist AMD 070. Fusion of viral and cellular membranes can be inhibited by peptides such as enfuvirtide and tifuvirtide (T 1249). Resistance to inhibitors associated with mutations in Env are observed. Most of the time, single mutations confer only a modest reduction in drug susceptibility. Combination of several mutations is usually required to develop a high-level drug resistance.</text>
</comment>
<feature type="site" description="Cleavage; by host furin" evidence="32">
    <location>
        <begin position="500"/>
        <end position="501"/>
    </location>
</feature>
<evidence type="ECO:0000256" key="25">
    <source>
        <dbReference type="ARBA" id="ARBA00023136"/>
    </source>
</evidence>
<evidence type="ECO:0000256" key="17">
    <source>
        <dbReference type="ARBA" id="ARBA00022804"/>
    </source>
</evidence>
<keyword evidence="7 32" id="KW-1168">Fusion of virus membrane with host membrane</keyword>
<feature type="domain" description="Human immunodeficiency virus 1 envelope glycoprotein Gp120" evidence="34">
    <location>
        <begin position="33"/>
        <end position="132"/>
    </location>
</feature>
<dbReference type="InterPro" id="IPR000777">
    <property type="entry name" value="HIV1_Gp120"/>
</dbReference>
<dbReference type="GO" id="GO:0019031">
    <property type="term" value="C:viral envelope"/>
    <property type="evidence" value="ECO:0007669"/>
    <property type="project" value="UniProtKB-KW"/>
</dbReference>
<keyword evidence="20 32" id="KW-0261">Viral envelope protein</keyword>
<evidence type="ECO:0000256" key="13">
    <source>
        <dbReference type="ARBA" id="ARBA00022685"/>
    </source>
</evidence>
<feature type="disulfide bond" evidence="32">
    <location>
        <begin position="53"/>
        <end position="73"/>
    </location>
</feature>
<comment type="similarity">
    <text evidence="32">Belongs to the HIV-1 env protein family.</text>
</comment>
<evidence type="ECO:0000256" key="10">
    <source>
        <dbReference type="ARBA" id="ARBA00022570"/>
    </source>
</evidence>
<dbReference type="EMBL" id="KC149222">
    <property type="protein sequence ID" value="AGH69620.1"/>
    <property type="molecule type" value="Genomic_DNA"/>
</dbReference>
<keyword evidence="11 32" id="KW-0945">Host-virus interaction</keyword>
<dbReference type="Gene3D" id="1.20.5.490">
    <property type="entry name" value="Single helix bin"/>
    <property type="match status" value="1"/>
</dbReference>
<dbReference type="GO" id="GO:0019082">
    <property type="term" value="P:viral protein processing"/>
    <property type="evidence" value="ECO:0007669"/>
    <property type="project" value="UniProtKB-UniRule"/>
</dbReference>
<dbReference type="GO" id="GO:0020002">
    <property type="term" value="C:host cell plasma membrane"/>
    <property type="evidence" value="ECO:0007669"/>
    <property type="project" value="UniProtKB-SubCell"/>
</dbReference>
<keyword evidence="28 32" id="KW-0325">Glycoprotein</keyword>
<evidence type="ECO:0000256" key="3">
    <source>
        <dbReference type="ARBA" id="ARBA00004505"/>
    </source>
</evidence>
<comment type="domain">
    <text evidence="32 33">The 17 amino acids long immunosuppressive region is present in many retroviral envelope proteins. Synthetic peptides derived from this relatively conserved sequence inhibit immune function in vitro and in vivo.</text>
</comment>
<evidence type="ECO:0000256" key="9">
    <source>
        <dbReference type="ARBA" id="ARBA00022511"/>
    </source>
</evidence>
<dbReference type="FunFam" id="2.170.40.20:FF:000003">
    <property type="entry name" value="Envelope glycoprotein gp160"/>
    <property type="match status" value="1"/>
</dbReference>
<protein>
    <recommendedName>
        <fullName evidence="32">Envelope glycoprotein gp160</fullName>
    </recommendedName>
    <alternativeName>
        <fullName evidence="32">Env polyprotein</fullName>
    </alternativeName>
    <component>
        <recommendedName>
            <fullName evidence="32">Surface protein gp120</fullName>
            <shortName evidence="32">SU</shortName>
        </recommendedName>
        <alternativeName>
            <fullName evidence="32">Glycoprotein 120</fullName>
            <shortName evidence="32">gp120</shortName>
        </alternativeName>
    </component>
    <component>
        <recommendedName>
            <fullName evidence="32">Transmembrane protein gp41</fullName>
            <shortName evidence="32">TM</shortName>
        </recommendedName>
        <alternativeName>
            <fullName evidence="32">Glycoprotein 41</fullName>
            <shortName evidence="32">gp41</shortName>
        </alternativeName>
    </component>
</protein>
<evidence type="ECO:0000256" key="22">
    <source>
        <dbReference type="ARBA" id="ARBA00022989"/>
    </source>
</evidence>
<evidence type="ECO:0000313" key="37">
    <source>
        <dbReference type="EMBL" id="AWD43783.1"/>
    </source>
</evidence>
<dbReference type="HAMAP" id="MF_04083">
    <property type="entry name" value="HIV_ENV"/>
    <property type="match status" value="1"/>
</dbReference>
<dbReference type="GO" id="GO:1903908">
    <property type="term" value="P:positive regulation of plasma membrane raft polarization"/>
    <property type="evidence" value="ECO:0007669"/>
    <property type="project" value="UniProtKB-UniRule"/>
</dbReference>
<evidence type="ECO:0000256" key="31">
    <source>
        <dbReference type="ARBA" id="ARBA00023296"/>
    </source>
</evidence>
<dbReference type="GO" id="GO:0055036">
    <property type="term" value="C:virion membrane"/>
    <property type="evidence" value="ECO:0007669"/>
    <property type="project" value="UniProtKB-SubCell"/>
</dbReference>
<organismHost>
    <name type="scientific">Homo sapiens</name>
    <name type="common">Human</name>
    <dbReference type="NCBI Taxonomy" id="9606"/>
</organismHost>
<comment type="caution">
    <text evidence="32 33">Lacks conserved residue(s) required for the propagation of feature annotation.</text>
</comment>
<dbReference type="InterPro" id="IPR000328">
    <property type="entry name" value="GP41-like"/>
</dbReference>
<feature type="region of interest" description="Fusion peptide" evidence="32">
    <location>
        <begin position="501"/>
        <end position="521"/>
    </location>
</feature>
<dbReference type="GO" id="GO:0052031">
    <property type="term" value="P:symbiont-mediated perturbation of host defense response"/>
    <property type="evidence" value="ECO:0007669"/>
    <property type="project" value="UniProtKB-UniRule"/>
</dbReference>
<evidence type="ECO:0000256" key="30">
    <source>
        <dbReference type="ARBA" id="ARBA00023288"/>
    </source>
</evidence>
<evidence type="ECO:0000256" key="24">
    <source>
        <dbReference type="ARBA" id="ARBA00023054"/>
    </source>
</evidence>
<feature type="disulfide bond" evidence="32">
    <location>
        <begin position="226"/>
        <end position="237"/>
    </location>
</feature>
<dbReference type="InterPro" id="IPR036377">
    <property type="entry name" value="Gp120_core_sf"/>
</dbReference>
<name>M4TMZ7_HV1</name>
<keyword evidence="18 32" id="KW-0946">Virion</keyword>
<comment type="function">
    <text evidence="32">Envelope glycoprotein gp160: Oligomerizes in the host endoplasmic reticulum into predominantly trimers. In a second time, gp160 transits in the host Golgi, where glycosylation is completed. The precursor is then proteolytically cleaved in the trans-Golgi and thereby activated by cellular furin or furin-like proteases to produce gp120 and gp41.</text>
</comment>
<keyword evidence="10 32" id="KW-1165">Clathrin-mediated endocytosis of virus by host</keyword>
<feature type="chain" id="PRO_5042644138" description="Envelope glycoprotein gp160" evidence="32">
    <location>
        <begin position="32"/>
        <end position="852"/>
    </location>
</feature>
<comment type="domain">
    <text evidence="32">The CD4-binding region is targeted by the antibody b12.</text>
</comment>
<feature type="transmembrane region" description="Helical" evidence="33">
    <location>
        <begin position="667"/>
        <end position="694"/>
    </location>
</feature>
<evidence type="ECO:0000256" key="32">
    <source>
        <dbReference type="HAMAP-Rule" id="MF_04083"/>
    </source>
</evidence>
<evidence type="ECO:0000256" key="29">
    <source>
        <dbReference type="ARBA" id="ARBA00023280"/>
    </source>
</evidence>
<evidence type="ECO:0000259" key="35">
    <source>
        <dbReference type="Pfam" id="PF00517"/>
    </source>
</evidence>
<comment type="domain">
    <text evidence="32">The membrane proximal external region (MPER) present in gp41 is a tryptophan-rich region recognized by the antibodies 2F5, Z13, and 4E10. MPER seems to play a role in fusion.</text>
</comment>
<evidence type="ECO:0000256" key="8">
    <source>
        <dbReference type="ARBA" id="ARBA00022510"/>
    </source>
</evidence>
<keyword evidence="13 32" id="KW-0165">Cleavage on pair of basic residues</keyword>
<feature type="short sequence motif" description="YXXL motif; contains endocytosis signal" evidence="32">
    <location>
        <begin position="701"/>
        <end position="704"/>
    </location>
</feature>
<proteinExistence type="inferred from homology"/>
<comment type="domain">
    <text evidence="32">Some of the most genetically diverse regions of the viral genome are present in Env. They are called variable regions 1 through 5 (V1 through V5). Coreceptor usage of gp120 is determined mainly by the primary structure of the third variable region (V3) in the outer domain of gp120. The sequence of V3 determines which coreceptor, CCR5 and/or CXCR4 (corresponding to R5/macrophage, X4/T cell and R5X4/T cell and macrophage tropism), is used to trigger the fusion potential of the Env complex, and hence which cells the virus can infect. Binding to CCR5 involves a region adjacent in addition to V3.</text>
</comment>
<dbReference type="Pfam" id="PF00517">
    <property type="entry name" value="GP41"/>
    <property type="match status" value="1"/>
</dbReference>
<dbReference type="GO" id="GO:0075512">
    <property type="term" value="P:clathrin-dependent endocytosis of virus by host cell"/>
    <property type="evidence" value="ECO:0007669"/>
    <property type="project" value="UniProtKB-UniRule"/>
</dbReference>
<feature type="chain" id="PRO_5042644139" description="Transmembrane protein gp41" evidence="32">
    <location>
        <begin position="501"/>
        <end position="852"/>
    </location>
</feature>
<keyword evidence="15 32" id="KW-0053">Apoptosis</keyword>
<dbReference type="FunFam" id="2.170.40.20:FF:000004">
    <property type="entry name" value="Envelope glycoprotein gp160"/>
    <property type="match status" value="1"/>
</dbReference>
<comment type="domain">
    <text evidence="32">The YXXL motif is involved in determining the exact site of viral release at the surface of infected mononuclear cells and promotes endocytosis. YXXL and di-leucine endocytosis motifs interact directly or indirectly with the clathrin adapter complexes, opperate independently, and their activities are not additive.</text>
</comment>
<feature type="region of interest" description="CD4-binding loop" evidence="32">
    <location>
        <begin position="360"/>
        <end position="370"/>
    </location>
</feature>
<keyword evidence="14 32" id="KW-0812">Transmembrane</keyword>
<evidence type="ECO:0000256" key="6">
    <source>
        <dbReference type="ARBA" id="ARBA00004650"/>
    </source>
</evidence>
<feature type="region of interest" description="MPER; binding to GalCer" evidence="32">
    <location>
        <begin position="651"/>
        <end position="672"/>
    </location>
</feature>
<feature type="transmembrane region" description="Helical" evidence="33">
    <location>
        <begin position="501"/>
        <end position="524"/>
    </location>
</feature>
<dbReference type="InterPro" id="IPR037527">
    <property type="entry name" value="Gp160"/>
</dbReference>
<keyword evidence="21 32" id="KW-1164">Virus endocytosis by host</keyword>